<feature type="compositionally biased region" description="Basic and acidic residues" evidence="1">
    <location>
        <begin position="37"/>
        <end position="57"/>
    </location>
</feature>
<protein>
    <submittedName>
        <fullName evidence="2">Uncharacterized protein</fullName>
    </submittedName>
</protein>
<evidence type="ECO:0000313" key="2">
    <source>
        <dbReference type="EMBL" id="GIJ63070.1"/>
    </source>
</evidence>
<evidence type="ECO:0000256" key="1">
    <source>
        <dbReference type="SAM" id="MobiDB-lite"/>
    </source>
</evidence>
<evidence type="ECO:0000313" key="3">
    <source>
        <dbReference type="Proteomes" id="UP000612585"/>
    </source>
</evidence>
<name>A0A8J4E5H2_9ACTN</name>
<reference evidence="2" key="1">
    <citation type="submission" date="2021-01" db="EMBL/GenBank/DDBJ databases">
        <title>Whole genome shotgun sequence of Virgisporangium aurantiacum NBRC 16421.</title>
        <authorList>
            <person name="Komaki H."/>
            <person name="Tamura T."/>
        </authorList>
    </citation>
    <scope>NUCLEOTIDE SEQUENCE</scope>
    <source>
        <strain evidence="2">NBRC 16421</strain>
    </source>
</reference>
<organism evidence="2 3">
    <name type="scientific">Virgisporangium aurantiacum</name>
    <dbReference type="NCBI Taxonomy" id="175570"/>
    <lineage>
        <taxon>Bacteria</taxon>
        <taxon>Bacillati</taxon>
        <taxon>Actinomycetota</taxon>
        <taxon>Actinomycetes</taxon>
        <taxon>Micromonosporales</taxon>
        <taxon>Micromonosporaceae</taxon>
        <taxon>Virgisporangium</taxon>
    </lineage>
</organism>
<dbReference type="EMBL" id="BOPG01000087">
    <property type="protein sequence ID" value="GIJ63070.1"/>
    <property type="molecule type" value="Genomic_DNA"/>
</dbReference>
<sequence length="117" mass="13133">MHRIADRSVSRAWSGRLSIEASDSGDVGEARLPQITDRGRRSDSSPERVEPMSDRRGVGGATELGCRWWRPRRSDEDGPRQRMKLTEVITVGDVVLLRYLPKQEINEPFPCAQQSGG</sequence>
<accession>A0A8J4E5H2</accession>
<keyword evidence="3" id="KW-1185">Reference proteome</keyword>
<dbReference type="AlphaFoldDB" id="A0A8J4E5H2"/>
<comment type="caution">
    <text evidence="2">The sequence shown here is derived from an EMBL/GenBank/DDBJ whole genome shotgun (WGS) entry which is preliminary data.</text>
</comment>
<gene>
    <name evidence="2" type="ORF">Vau01_105860</name>
</gene>
<dbReference type="Proteomes" id="UP000612585">
    <property type="component" value="Unassembled WGS sequence"/>
</dbReference>
<feature type="region of interest" description="Disordered" evidence="1">
    <location>
        <begin position="18"/>
        <end position="61"/>
    </location>
</feature>
<proteinExistence type="predicted"/>